<sequence>MEIKREKIETGRCVFLWGATEGIVFPPQPLPGPSQKPPGVPGFLRKNISAPITPEPSAGLFTLAWLPDSFTDVTYRHTGTLIQRGRGSRSMGRREGGGGMEE</sequence>
<reference evidence="2 3" key="1">
    <citation type="journal article" date="2023" name="Mol. Biol. Evol.">
        <title>Genomics of Secondarily Temperate Adaptation in the Only Non-Antarctic Icefish.</title>
        <authorList>
            <person name="Rivera-Colon A.G."/>
            <person name="Rayamajhi N."/>
            <person name="Minhas B.F."/>
            <person name="Madrigal G."/>
            <person name="Bilyk K.T."/>
            <person name="Yoon V."/>
            <person name="Hune M."/>
            <person name="Gregory S."/>
            <person name="Cheng C.H.C."/>
            <person name="Catchen J.M."/>
        </authorList>
    </citation>
    <scope>NUCLEOTIDE SEQUENCE [LARGE SCALE GENOMIC DNA]</scope>
    <source>
        <strain evidence="2">JC2023a</strain>
    </source>
</reference>
<protein>
    <submittedName>
        <fullName evidence="2">Uncharacterized protein</fullName>
    </submittedName>
</protein>
<dbReference type="EMBL" id="JAULUE010002049">
    <property type="protein sequence ID" value="KAK5907564.1"/>
    <property type="molecule type" value="Genomic_DNA"/>
</dbReference>
<evidence type="ECO:0000256" key="1">
    <source>
        <dbReference type="SAM" id="MobiDB-lite"/>
    </source>
</evidence>
<evidence type="ECO:0000313" key="2">
    <source>
        <dbReference type="EMBL" id="KAK5907564.1"/>
    </source>
</evidence>
<dbReference type="AlphaFoldDB" id="A0AAN8H9C2"/>
<organism evidence="2 3">
    <name type="scientific">Champsocephalus esox</name>
    <name type="common">pike icefish</name>
    <dbReference type="NCBI Taxonomy" id="159716"/>
    <lineage>
        <taxon>Eukaryota</taxon>
        <taxon>Metazoa</taxon>
        <taxon>Chordata</taxon>
        <taxon>Craniata</taxon>
        <taxon>Vertebrata</taxon>
        <taxon>Euteleostomi</taxon>
        <taxon>Actinopterygii</taxon>
        <taxon>Neopterygii</taxon>
        <taxon>Teleostei</taxon>
        <taxon>Neoteleostei</taxon>
        <taxon>Acanthomorphata</taxon>
        <taxon>Eupercaria</taxon>
        <taxon>Perciformes</taxon>
        <taxon>Notothenioidei</taxon>
        <taxon>Channichthyidae</taxon>
        <taxon>Champsocephalus</taxon>
    </lineage>
</organism>
<comment type="caution">
    <text evidence="2">The sequence shown here is derived from an EMBL/GenBank/DDBJ whole genome shotgun (WGS) entry which is preliminary data.</text>
</comment>
<keyword evidence="3" id="KW-1185">Reference proteome</keyword>
<accession>A0AAN8H9C2</accession>
<proteinExistence type="predicted"/>
<evidence type="ECO:0000313" key="3">
    <source>
        <dbReference type="Proteomes" id="UP001335648"/>
    </source>
</evidence>
<gene>
    <name evidence="2" type="ORF">CesoFtcFv8_005398</name>
</gene>
<name>A0AAN8H9C2_9TELE</name>
<feature type="region of interest" description="Disordered" evidence="1">
    <location>
        <begin position="81"/>
        <end position="102"/>
    </location>
</feature>
<dbReference type="Proteomes" id="UP001335648">
    <property type="component" value="Unassembled WGS sequence"/>
</dbReference>